<dbReference type="Proteomes" id="UP000030669">
    <property type="component" value="Unassembled WGS sequence"/>
</dbReference>
<gene>
    <name evidence="4" type="ORF">GLOTRDRAFT_110231</name>
</gene>
<feature type="transmembrane region" description="Helical" evidence="3">
    <location>
        <begin position="278"/>
        <end position="301"/>
    </location>
</feature>
<proteinExistence type="inferred from homology"/>
<protein>
    <submittedName>
        <fullName evidence="4">MFS general substrate transporter</fullName>
    </submittedName>
</protein>
<dbReference type="GO" id="GO:0022857">
    <property type="term" value="F:transmembrane transporter activity"/>
    <property type="evidence" value="ECO:0007669"/>
    <property type="project" value="InterPro"/>
</dbReference>
<evidence type="ECO:0000256" key="3">
    <source>
        <dbReference type="SAM" id="Phobius"/>
    </source>
</evidence>
<feature type="transmembrane region" description="Helical" evidence="3">
    <location>
        <begin position="335"/>
        <end position="357"/>
    </location>
</feature>
<dbReference type="InterPro" id="IPR036259">
    <property type="entry name" value="MFS_trans_sf"/>
</dbReference>
<dbReference type="EMBL" id="KB469298">
    <property type="protein sequence ID" value="EPQ58504.1"/>
    <property type="molecule type" value="Genomic_DNA"/>
</dbReference>
<dbReference type="Pfam" id="PF07690">
    <property type="entry name" value="MFS_1"/>
    <property type="match status" value="1"/>
</dbReference>
<dbReference type="Gene3D" id="1.20.1250.20">
    <property type="entry name" value="MFS general substrate transporter like domains"/>
    <property type="match status" value="2"/>
</dbReference>
<feature type="transmembrane region" description="Helical" evidence="3">
    <location>
        <begin position="165"/>
        <end position="186"/>
    </location>
</feature>
<feature type="transmembrane region" description="Helical" evidence="3">
    <location>
        <begin position="420"/>
        <end position="440"/>
    </location>
</feature>
<evidence type="ECO:0000256" key="1">
    <source>
        <dbReference type="ARBA" id="ARBA00004141"/>
    </source>
</evidence>
<feature type="transmembrane region" description="Helical" evidence="3">
    <location>
        <begin position="245"/>
        <end position="266"/>
    </location>
</feature>
<accession>S7RYP0</accession>
<dbReference type="RefSeq" id="XP_007863662.1">
    <property type="nucleotide sequence ID" value="XM_007865471.1"/>
</dbReference>
<keyword evidence="5" id="KW-1185">Reference proteome</keyword>
<keyword evidence="3" id="KW-1133">Transmembrane helix</keyword>
<feature type="transmembrane region" description="Helical" evidence="3">
    <location>
        <begin position="308"/>
        <end position="329"/>
    </location>
</feature>
<dbReference type="PANTHER" id="PTHR11360:SF287">
    <property type="entry name" value="MFS MONOCARBOXYLATE TRANSPORTER"/>
    <property type="match status" value="1"/>
</dbReference>
<sequence>MSQEISLHELDARRTDQISNETNLAPVDTGFAAWSFLISAAMVEAVVWSIPFSYGILLDAYLQDAKITSQPRASTLLPLVGTLSSGTIYCTGVIVYPYIARYPAHRRPLMWVGTALCWISLLASSYTHKVSELVFLQGVLYGLGGAVIYPPCISYMSEWFVRRRGFANSVLFAGTAATGLVLPFVIPPLLESVGIAATLRILSGMVLSLLLPALYYIRPRLPESRIHGPGRRTGALLGWAKDPSWWSLVVANTIQGFAFFVPILWIPTFSSALGLDSSMSSLALALLNGSSALGPVVVGLLSDRFTPWPIALLTATLSCISTFILWGVIGNVAGLMLFGATYGLFAGGWSTLWSDFVQRISKGEPSVAMSLYGFLMMTRGLGNVLCTPISTSLANISGRGNSTIGGKGGFTVDQGRFEKLIIYVGACYAAVSLMALIGWLRELSYRARGA</sequence>
<feature type="transmembrane region" description="Helical" evidence="3">
    <location>
        <begin position="192"/>
        <end position="217"/>
    </location>
</feature>
<dbReference type="GeneID" id="19299176"/>
<reference evidence="4 5" key="1">
    <citation type="journal article" date="2012" name="Science">
        <title>The Paleozoic origin of enzymatic lignin decomposition reconstructed from 31 fungal genomes.</title>
        <authorList>
            <person name="Floudas D."/>
            <person name="Binder M."/>
            <person name="Riley R."/>
            <person name="Barry K."/>
            <person name="Blanchette R.A."/>
            <person name="Henrissat B."/>
            <person name="Martinez A.T."/>
            <person name="Otillar R."/>
            <person name="Spatafora J.W."/>
            <person name="Yadav J.S."/>
            <person name="Aerts A."/>
            <person name="Benoit I."/>
            <person name="Boyd A."/>
            <person name="Carlson A."/>
            <person name="Copeland A."/>
            <person name="Coutinho P.M."/>
            <person name="de Vries R.P."/>
            <person name="Ferreira P."/>
            <person name="Findley K."/>
            <person name="Foster B."/>
            <person name="Gaskell J."/>
            <person name="Glotzer D."/>
            <person name="Gorecki P."/>
            <person name="Heitman J."/>
            <person name="Hesse C."/>
            <person name="Hori C."/>
            <person name="Igarashi K."/>
            <person name="Jurgens J.A."/>
            <person name="Kallen N."/>
            <person name="Kersten P."/>
            <person name="Kohler A."/>
            <person name="Kuees U."/>
            <person name="Kumar T.K.A."/>
            <person name="Kuo A."/>
            <person name="LaButti K."/>
            <person name="Larrondo L.F."/>
            <person name="Lindquist E."/>
            <person name="Ling A."/>
            <person name="Lombard V."/>
            <person name="Lucas S."/>
            <person name="Lundell T."/>
            <person name="Martin R."/>
            <person name="McLaughlin D.J."/>
            <person name="Morgenstern I."/>
            <person name="Morin E."/>
            <person name="Murat C."/>
            <person name="Nagy L.G."/>
            <person name="Nolan M."/>
            <person name="Ohm R.A."/>
            <person name="Patyshakuliyeva A."/>
            <person name="Rokas A."/>
            <person name="Ruiz-Duenas F.J."/>
            <person name="Sabat G."/>
            <person name="Salamov A."/>
            <person name="Samejima M."/>
            <person name="Schmutz J."/>
            <person name="Slot J.C."/>
            <person name="St John F."/>
            <person name="Stenlid J."/>
            <person name="Sun H."/>
            <person name="Sun S."/>
            <person name="Syed K."/>
            <person name="Tsang A."/>
            <person name="Wiebenga A."/>
            <person name="Young D."/>
            <person name="Pisabarro A."/>
            <person name="Eastwood D.C."/>
            <person name="Martin F."/>
            <person name="Cullen D."/>
            <person name="Grigoriev I.V."/>
            <person name="Hibbett D.S."/>
        </authorList>
    </citation>
    <scope>NUCLEOTIDE SEQUENCE [LARGE SCALE GENOMIC DNA]</scope>
    <source>
        <strain evidence="4 5">ATCC 11539</strain>
    </source>
</reference>
<dbReference type="PANTHER" id="PTHR11360">
    <property type="entry name" value="MONOCARBOXYLATE TRANSPORTER"/>
    <property type="match status" value="1"/>
</dbReference>
<feature type="transmembrane region" description="Helical" evidence="3">
    <location>
        <begin position="133"/>
        <end position="153"/>
    </location>
</feature>
<comment type="similarity">
    <text evidence="2">Belongs to the major facilitator superfamily. Monocarboxylate porter (TC 2.A.1.13) family.</text>
</comment>
<dbReference type="KEGG" id="gtr:GLOTRDRAFT_110231"/>
<dbReference type="InterPro" id="IPR011701">
    <property type="entry name" value="MFS"/>
</dbReference>
<evidence type="ECO:0000313" key="4">
    <source>
        <dbReference type="EMBL" id="EPQ58504.1"/>
    </source>
</evidence>
<dbReference type="InterPro" id="IPR050327">
    <property type="entry name" value="Proton-linked_MCT"/>
</dbReference>
<dbReference type="eggNOG" id="KOG2504">
    <property type="taxonomic scope" value="Eukaryota"/>
</dbReference>
<keyword evidence="3" id="KW-0812">Transmembrane</keyword>
<dbReference type="GO" id="GO:0016020">
    <property type="term" value="C:membrane"/>
    <property type="evidence" value="ECO:0007669"/>
    <property type="project" value="UniProtKB-SubCell"/>
</dbReference>
<feature type="transmembrane region" description="Helical" evidence="3">
    <location>
        <begin position="76"/>
        <end position="96"/>
    </location>
</feature>
<feature type="transmembrane region" description="Helical" evidence="3">
    <location>
        <begin position="108"/>
        <end position="127"/>
    </location>
</feature>
<dbReference type="HOGENOM" id="CLU_001265_1_2_1"/>
<keyword evidence="3" id="KW-0472">Membrane</keyword>
<dbReference type="OrthoDB" id="2213137at2759"/>
<evidence type="ECO:0000256" key="2">
    <source>
        <dbReference type="ARBA" id="ARBA00006727"/>
    </source>
</evidence>
<feature type="transmembrane region" description="Helical" evidence="3">
    <location>
        <begin position="31"/>
        <end position="56"/>
    </location>
</feature>
<dbReference type="OMA" id="LNEWFVA"/>
<evidence type="ECO:0000313" key="5">
    <source>
        <dbReference type="Proteomes" id="UP000030669"/>
    </source>
</evidence>
<dbReference type="AlphaFoldDB" id="S7RYP0"/>
<comment type="subcellular location">
    <subcellularLocation>
        <location evidence="1">Membrane</location>
        <topology evidence="1">Multi-pass membrane protein</topology>
    </subcellularLocation>
</comment>
<organism evidence="4 5">
    <name type="scientific">Gloeophyllum trabeum (strain ATCC 11539 / FP-39264 / Madison 617)</name>
    <name type="common">Brown rot fungus</name>
    <dbReference type="NCBI Taxonomy" id="670483"/>
    <lineage>
        <taxon>Eukaryota</taxon>
        <taxon>Fungi</taxon>
        <taxon>Dikarya</taxon>
        <taxon>Basidiomycota</taxon>
        <taxon>Agaricomycotina</taxon>
        <taxon>Agaricomycetes</taxon>
        <taxon>Gloeophyllales</taxon>
        <taxon>Gloeophyllaceae</taxon>
        <taxon>Gloeophyllum</taxon>
    </lineage>
</organism>
<dbReference type="SUPFAM" id="SSF103473">
    <property type="entry name" value="MFS general substrate transporter"/>
    <property type="match status" value="1"/>
</dbReference>
<name>S7RYP0_GLOTA</name>